<keyword evidence="1" id="KW-0812">Transmembrane</keyword>
<accession>A0A2T0X685</accession>
<dbReference type="Proteomes" id="UP000238801">
    <property type="component" value="Unassembled WGS sequence"/>
</dbReference>
<gene>
    <name evidence="2" type="ORF">BCF33_0061</name>
</gene>
<dbReference type="OrthoDB" id="9808190at2"/>
<dbReference type="AlphaFoldDB" id="A0A2T0X685"/>
<protein>
    <submittedName>
        <fullName evidence="2">Putative membrane protein</fullName>
    </submittedName>
</protein>
<dbReference type="RefSeq" id="WP_106160125.1">
    <property type="nucleotide sequence ID" value="NZ_PVTT01000001.1"/>
</dbReference>
<comment type="caution">
    <text evidence="2">The sequence shown here is derived from an EMBL/GenBank/DDBJ whole genome shotgun (WGS) entry which is preliminary data.</text>
</comment>
<dbReference type="EMBL" id="PVTT01000001">
    <property type="protein sequence ID" value="PRY94471.1"/>
    <property type="molecule type" value="Genomic_DNA"/>
</dbReference>
<organism evidence="2 3">
    <name type="scientific">Hasllibacter halocynthiae</name>
    <dbReference type="NCBI Taxonomy" id="595589"/>
    <lineage>
        <taxon>Bacteria</taxon>
        <taxon>Pseudomonadati</taxon>
        <taxon>Pseudomonadota</taxon>
        <taxon>Alphaproteobacteria</taxon>
        <taxon>Rhodobacterales</taxon>
        <taxon>Roseobacteraceae</taxon>
        <taxon>Hasllibacter</taxon>
    </lineage>
</organism>
<keyword evidence="1" id="KW-0472">Membrane</keyword>
<dbReference type="Pfam" id="PF10003">
    <property type="entry name" value="DUF2244"/>
    <property type="match status" value="1"/>
</dbReference>
<evidence type="ECO:0000313" key="3">
    <source>
        <dbReference type="Proteomes" id="UP000238801"/>
    </source>
</evidence>
<feature type="transmembrane region" description="Helical" evidence="1">
    <location>
        <begin position="51"/>
        <end position="70"/>
    </location>
</feature>
<evidence type="ECO:0000313" key="2">
    <source>
        <dbReference type="EMBL" id="PRY94471.1"/>
    </source>
</evidence>
<proteinExistence type="predicted"/>
<sequence>MPYSWTEAGDRTRTLSLWPHRSLSRRGFALFMGITAALMALPLVVALGTFVFVAVGGFFALAFGGLWLAIGRSWRTGDLVEELRVGPEAIRLDRREPDGARRDWEANPHWVRCRLHPEGGPVENYLTLQGGPREVEIGAFLTPEERAALEGELSAALDDVRNG</sequence>
<keyword evidence="1" id="KW-1133">Transmembrane helix</keyword>
<name>A0A2T0X685_9RHOB</name>
<dbReference type="InterPro" id="IPR019253">
    <property type="entry name" value="DUF2244_TM"/>
</dbReference>
<feature type="transmembrane region" description="Helical" evidence="1">
    <location>
        <begin position="27"/>
        <end position="45"/>
    </location>
</feature>
<evidence type="ECO:0000256" key="1">
    <source>
        <dbReference type="SAM" id="Phobius"/>
    </source>
</evidence>
<keyword evidence="3" id="KW-1185">Reference proteome</keyword>
<reference evidence="2 3" key="1">
    <citation type="submission" date="2018-03" db="EMBL/GenBank/DDBJ databases">
        <title>Genomic Encyclopedia of Archaeal and Bacterial Type Strains, Phase II (KMG-II): from individual species to whole genera.</title>
        <authorList>
            <person name="Goeker M."/>
        </authorList>
    </citation>
    <scope>NUCLEOTIDE SEQUENCE [LARGE SCALE GENOMIC DNA]</scope>
    <source>
        <strain evidence="2 3">DSM 29318</strain>
    </source>
</reference>